<dbReference type="Gene3D" id="2.60.40.10">
    <property type="entry name" value="Immunoglobulins"/>
    <property type="match status" value="1"/>
</dbReference>
<proteinExistence type="predicted"/>
<protein>
    <recommendedName>
        <fullName evidence="3">Lipoprotein</fullName>
    </recommendedName>
</protein>
<reference evidence="2" key="1">
    <citation type="journal article" date="2019" name="Int. J. Syst. Evol. Microbiol.">
        <title>The Global Catalogue of Microorganisms (GCM) 10K type strain sequencing project: providing services to taxonomists for standard genome sequencing and annotation.</title>
        <authorList>
            <consortium name="The Broad Institute Genomics Platform"/>
            <consortium name="The Broad Institute Genome Sequencing Center for Infectious Disease"/>
            <person name="Wu L."/>
            <person name="Ma J."/>
        </authorList>
    </citation>
    <scope>NUCLEOTIDE SEQUENCE [LARGE SCALE GENOMIC DNA]</scope>
    <source>
        <strain evidence="2">KCTC 52237</strain>
    </source>
</reference>
<name>A0ABV7FCC7_9GAMM</name>
<dbReference type="InterPro" id="IPR013783">
    <property type="entry name" value="Ig-like_fold"/>
</dbReference>
<evidence type="ECO:0000313" key="1">
    <source>
        <dbReference type="EMBL" id="MFC3115259.1"/>
    </source>
</evidence>
<evidence type="ECO:0008006" key="3">
    <source>
        <dbReference type="Google" id="ProtNLM"/>
    </source>
</evidence>
<organism evidence="1 2">
    <name type="scientific">Cellvibrio fontiphilus</name>
    <dbReference type="NCBI Taxonomy" id="1815559"/>
    <lineage>
        <taxon>Bacteria</taxon>
        <taxon>Pseudomonadati</taxon>
        <taxon>Pseudomonadota</taxon>
        <taxon>Gammaproteobacteria</taxon>
        <taxon>Cellvibrionales</taxon>
        <taxon>Cellvibrionaceae</taxon>
        <taxon>Cellvibrio</taxon>
    </lineage>
</organism>
<dbReference type="RefSeq" id="WP_378117395.1">
    <property type="nucleotide sequence ID" value="NZ_JBHRTF010000003.1"/>
</dbReference>
<sequence length="599" mass="64122">MTEFLSTALLHRISRCLFVLGIVGFTALLFGCGGGSSSGTNIAPNSASASSLFSPSSTQASSSNTDSSAAVSSSAELSSASSISSIASSASSGLIVISGQITYDFIPHDESDNGLDYAATTTMPVRGLVVELLDANNNILSSSITTTNGDYSFTVTRDLPVRVRVKAQLVSPQINNQASWNFKVTDNTSNNDLYAMNGSLLVAAPSTAVRNLHAASGWTGNAYTQPRIAAPFAILDAIYTGLERLLSADNSVQLPSLELRWSPNNITADGELDLGEIGTSFYRDDLNAIYLLGGQDEDTDEYDRHVILHEWGHYIEAKLSRSDNIGGDHQGDDKLDMRVAMSEGFANAFSAMLLDDPVYRDASGEAQASGFQITVNRINNAVRGWYSEASIQSVLYNFYTSDNNKTARNFSDIFTIIRRENYRSSDAFVSVYLFAEQLRLAMPAVSVGFNSLLTGQNIAITDRFGSGESNSGGAVANLPVYKNLPVNNTSVNVCSSNENGSYNKLGVSQFLLLNIVSSGRYELKATASPQGASVSDPDLYLYQQGQLIAQAESATADDETINRFLSVGTYILEVVEASALDSDVSASVDQCFNVRALPN</sequence>
<dbReference type="Proteomes" id="UP001595555">
    <property type="component" value="Unassembled WGS sequence"/>
</dbReference>
<dbReference type="EMBL" id="JBHRTF010000003">
    <property type="protein sequence ID" value="MFC3115259.1"/>
    <property type="molecule type" value="Genomic_DNA"/>
</dbReference>
<evidence type="ECO:0000313" key="2">
    <source>
        <dbReference type="Proteomes" id="UP001595555"/>
    </source>
</evidence>
<gene>
    <name evidence="1" type="ORF">ACFODX_06795</name>
</gene>
<comment type="caution">
    <text evidence="1">The sequence shown here is derived from an EMBL/GenBank/DDBJ whole genome shotgun (WGS) entry which is preliminary data.</text>
</comment>
<keyword evidence="2" id="KW-1185">Reference proteome</keyword>
<accession>A0ABV7FCC7</accession>